<keyword evidence="1" id="KW-0732">Signal</keyword>
<organism evidence="2 3">
    <name type="scientific">Alkalicaulis satelles</name>
    <dbReference type="NCBI Taxonomy" id="2609175"/>
    <lineage>
        <taxon>Bacteria</taxon>
        <taxon>Pseudomonadati</taxon>
        <taxon>Pseudomonadota</taxon>
        <taxon>Alphaproteobacteria</taxon>
        <taxon>Maricaulales</taxon>
        <taxon>Maricaulaceae</taxon>
        <taxon>Alkalicaulis</taxon>
    </lineage>
</organism>
<evidence type="ECO:0000256" key="1">
    <source>
        <dbReference type="SAM" id="SignalP"/>
    </source>
</evidence>
<dbReference type="Proteomes" id="UP000325122">
    <property type="component" value="Unassembled WGS sequence"/>
</dbReference>
<feature type="chain" id="PRO_5024286136" description="Lipoprotein" evidence="1">
    <location>
        <begin position="20"/>
        <end position="178"/>
    </location>
</feature>
<dbReference type="AlphaFoldDB" id="A0A5M6Z9G5"/>
<gene>
    <name evidence="2" type="ORF">F1654_13005</name>
</gene>
<evidence type="ECO:0008006" key="4">
    <source>
        <dbReference type="Google" id="ProtNLM"/>
    </source>
</evidence>
<name>A0A5M6Z9G5_9PROT</name>
<protein>
    <recommendedName>
        <fullName evidence="4">Lipoprotein</fullName>
    </recommendedName>
</protein>
<proteinExistence type="predicted"/>
<feature type="signal peptide" evidence="1">
    <location>
        <begin position="1"/>
        <end position="19"/>
    </location>
</feature>
<dbReference type="EMBL" id="VWOJ01000005">
    <property type="protein sequence ID" value="KAA5800975.1"/>
    <property type="molecule type" value="Genomic_DNA"/>
</dbReference>
<comment type="caution">
    <text evidence="2">The sequence shown here is derived from an EMBL/GenBank/DDBJ whole genome shotgun (WGS) entry which is preliminary data.</text>
</comment>
<sequence>MRPVLARAAVMLAAALCLAGCFYSQDELIGWRAAHTPIRAGEWIHTPTHPDGSEWGGYAWRGDIRNQRRRLTSRDANFPHEGLRFRRLHEDIYIAQFPGQAGYGYGVAFVYERGTMVSYHMPDCTAMSEAVREEAGVETDDDGFCRIRDLDHLESVIRAYLDARAGELVIDGVYRRVG</sequence>
<evidence type="ECO:0000313" key="2">
    <source>
        <dbReference type="EMBL" id="KAA5800975.1"/>
    </source>
</evidence>
<keyword evidence="3" id="KW-1185">Reference proteome</keyword>
<evidence type="ECO:0000313" key="3">
    <source>
        <dbReference type="Proteomes" id="UP000325122"/>
    </source>
</evidence>
<accession>A0A5M6Z9G5</accession>
<reference evidence="2 3" key="1">
    <citation type="submission" date="2019-09" db="EMBL/GenBank/DDBJ databases">
        <authorList>
            <person name="Kevbrin V."/>
            <person name="Grouzdev D.S."/>
        </authorList>
    </citation>
    <scope>NUCLEOTIDE SEQUENCE [LARGE SCALE GENOMIC DNA]</scope>
    <source>
        <strain evidence="2 3">G-192</strain>
    </source>
</reference>
<dbReference type="RefSeq" id="WP_150023994.1">
    <property type="nucleotide sequence ID" value="NZ_VWOJ01000005.1"/>
</dbReference>